<feature type="transmembrane region" description="Helical" evidence="7">
    <location>
        <begin position="403"/>
        <end position="428"/>
    </location>
</feature>
<evidence type="ECO:0000256" key="2">
    <source>
        <dbReference type="ARBA" id="ARBA00022448"/>
    </source>
</evidence>
<keyword evidence="2" id="KW-0813">Transport</keyword>
<evidence type="ECO:0000313" key="10">
    <source>
        <dbReference type="RefSeq" id="XP_033463469.1"/>
    </source>
</evidence>
<comment type="subcellular location">
    <subcellularLocation>
        <location evidence="1">Membrane</location>
        <topology evidence="1">Multi-pass membrane protein</topology>
    </subcellularLocation>
</comment>
<feature type="transmembrane region" description="Helical" evidence="7">
    <location>
        <begin position="42"/>
        <end position="61"/>
    </location>
</feature>
<dbReference type="InterPro" id="IPR004841">
    <property type="entry name" value="AA-permease/SLC12A_dom"/>
</dbReference>
<accession>A0A6J3MF00</accession>
<evidence type="ECO:0000256" key="1">
    <source>
        <dbReference type="ARBA" id="ARBA00004141"/>
    </source>
</evidence>
<dbReference type="GeneID" id="54356730"/>
<feature type="transmembrane region" description="Helical" evidence="7">
    <location>
        <begin position="148"/>
        <end position="170"/>
    </location>
</feature>
<feature type="transmembrane region" description="Helical" evidence="7">
    <location>
        <begin position="67"/>
        <end position="87"/>
    </location>
</feature>
<dbReference type="PANTHER" id="PTHR43341:SF6">
    <property type="entry name" value="AMINO ACID TRANSPORTER (EUROFUNG)"/>
    <property type="match status" value="1"/>
</dbReference>
<feature type="transmembrane region" description="Helical" evidence="7">
    <location>
        <begin position="182"/>
        <end position="201"/>
    </location>
</feature>
<evidence type="ECO:0000313" key="9">
    <source>
        <dbReference type="Proteomes" id="UP000504637"/>
    </source>
</evidence>
<keyword evidence="3 7" id="KW-0812">Transmembrane</keyword>
<evidence type="ECO:0000256" key="7">
    <source>
        <dbReference type="SAM" id="Phobius"/>
    </source>
</evidence>
<feature type="transmembrane region" description="Helical" evidence="7">
    <location>
        <begin position="479"/>
        <end position="498"/>
    </location>
</feature>
<keyword evidence="6 7" id="KW-0472">Membrane</keyword>
<sequence length="557" mass="61090">MGISDKTDIEVASDTINDIQEGVVTDNKDALKRRLGNRQIQLLAIGGTIGTGLFVSIGGALNKAGPASLFLAYFIYSIMLGLVNNCLAEMTVYQPVSGGFIRLAGEWVDDAFGFMAGWNFFLYEALLIPFEITALCSVLGYWRDDIPAGAVIGACIVLYALINVLAVKNYGEAEFYLSSGKVILILMLFSFTFLTMCGANPKHDAFGFRNWGIPNAFHEYRTTGNLGRFEGFLAGLWSASFTVVGPEYLSLLAAEAKRPTVYLKAAFKTVYWRFGLFFIGGALAVGILISSQDPTLVKILAGGKGGGTAAASPYVIAMQNLGVTGLPHLVNALLITSIFSAGNSYVYCASRSLYSLALEGRAPGVLKYCTKSGVPLYSFIVVMIFPCLAFLQLSNDANQVLTWLINLVTAGGVINYIVITITFIFFYRACQAQGLERQTLPYTGWFQPYSAYIGLGWMIFIVFTYGYSSFSPFDVTSFFTYYAMLILAPILFVTWKLIKRTKFVPASKADLIWERPIVEAYEATFIDPPSSFWTEMLQLIGLRRGKGLDRRTGSIAE</sequence>
<gene>
    <name evidence="10" type="ORF">K489DRAFT_115850</name>
</gene>
<dbReference type="RefSeq" id="XP_033463469.1">
    <property type="nucleotide sequence ID" value="XM_033598931.1"/>
</dbReference>
<reference evidence="10" key="2">
    <citation type="submission" date="2020-04" db="EMBL/GenBank/DDBJ databases">
        <authorList>
            <consortium name="NCBI Genome Project"/>
        </authorList>
    </citation>
    <scope>NUCLEOTIDE SEQUENCE</scope>
    <source>
        <strain evidence="10">CBS 342.82</strain>
    </source>
</reference>
<feature type="transmembrane region" description="Helical" evidence="7">
    <location>
        <begin position="368"/>
        <end position="391"/>
    </location>
</feature>
<evidence type="ECO:0000256" key="6">
    <source>
        <dbReference type="ARBA" id="ARBA00023136"/>
    </source>
</evidence>
<dbReference type="InterPro" id="IPR050524">
    <property type="entry name" value="APC_YAT"/>
</dbReference>
<feature type="transmembrane region" description="Helical" evidence="7">
    <location>
        <begin position="328"/>
        <end position="348"/>
    </location>
</feature>
<dbReference type="Gene3D" id="1.20.1740.10">
    <property type="entry name" value="Amino acid/polyamine transporter I"/>
    <property type="match status" value="1"/>
</dbReference>
<evidence type="ECO:0000256" key="4">
    <source>
        <dbReference type="ARBA" id="ARBA00022970"/>
    </source>
</evidence>
<keyword evidence="9" id="KW-1185">Reference proteome</keyword>
<keyword evidence="4" id="KW-0029">Amino-acid transport</keyword>
<dbReference type="GO" id="GO:0016020">
    <property type="term" value="C:membrane"/>
    <property type="evidence" value="ECO:0007669"/>
    <property type="project" value="UniProtKB-SubCell"/>
</dbReference>
<feature type="transmembrane region" description="Helical" evidence="7">
    <location>
        <begin position="120"/>
        <end position="142"/>
    </location>
</feature>
<evidence type="ECO:0000256" key="3">
    <source>
        <dbReference type="ARBA" id="ARBA00022692"/>
    </source>
</evidence>
<dbReference type="GO" id="GO:0015171">
    <property type="term" value="F:amino acid transmembrane transporter activity"/>
    <property type="evidence" value="ECO:0007669"/>
    <property type="project" value="TreeGrafter"/>
</dbReference>
<dbReference type="PANTHER" id="PTHR43341">
    <property type="entry name" value="AMINO ACID PERMEASE"/>
    <property type="match status" value="1"/>
</dbReference>
<protein>
    <recommendedName>
        <fullName evidence="8">Amino acid permease/ SLC12A domain-containing protein</fullName>
    </recommendedName>
</protein>
<dbReference type="OrthoDB" id="10062876at2759"/>
<reference evidence="10" key="3">
    <citation type="submission" date="2025-08" db="UniProtKB">
        <authorList>
            <consortium name="RefSeq"/>
        </authorList>
    </citation>
    <scope>IDENTIFICATION</scope>
    <source>
        <strain evidence="10">CBS 342.82</strain>
    </source>
</reference>
<evidence type="ECO:0000259" key="8">
    <source>
        <dbReference type="Pfam" id="PF00324"/>
    </source>
</evidence>
<organism evidence="10">
    <name type="scientific">Dissoconium aciculare CBS 342.82</name>
    <dbReference type="NCBI Taxonomy" id="1314786"/>
    <lineage>
        <taxon>Eukaryota</taxon>
        <taxon>Fungi</taxon>
        <taxon>Dikarya</taxon>
        <taxon>Ascomycota</taxon>
        <taxon>Pezizomycotina</taxon>
        <taxon>Dothideomycetes</taxon>
        <taxon>Dothideomycetidae</taxon>
        <taxon>Mycosphaerellales</taxon>
        <taxon>Dissoconiaceae</taxon>
        <taxon>Dissoconium</taxon>
    </lineage>
</organism>
<dbReference type="FunFam" id="1.20.1740.10:FF:000006">
    <property type="entry name" value="General amino acid permease"/>
    <property type="match status" value="1"/>
</dbReference>
<dbReference type="Pfam" id="PF00324">
    <property type="entry name" value="AA_permease"/>
    <property type="match status" value="1"/>
</dbReference>
<dbReference type="AlphaFoldDB" id="A0A6J3MF00"/>
<keyword evidence="5 7" id="KW-1133">Transmembrane helix</keyword>
<feature type="transmembrane region" description="Helical" evidence="7">
    <location>
        <begin position="270"/>
        <end position="289"/>
    </location>
</feature>
<feature type="transmembrane region" description="Helical" evidence="7">
    <location>
        <begin position="231"/>
        <end position="249"/>
    </location>
</feature>
<feature type="domain" description="Amino acid permease/ SLC12A" evidence="8">
    <location>
        <begin position="40"/>
        <end position="503"/>
    </location>
</feature>
<feature type="transmembrane region" description="Helical" evidence="7">
    <location>
        <begin position="449"/>
        <end position="467"/>
    </location>
</feature>
<dbReference type="Proteomes" id="UP000504637">
    <property type="component" value="Unplaced"/>
</dbReference>
<proteinExistence type="predicted"/>
<reference evidence="10" key="1">
    <citation type="submission" date="2020-01" db="EMBL/GenBank/DDBJ databases">
        <authorList>
            <consortium name="DOE Joint Genome Institute"/>
            <person name="Haridas S."/>
            <person name="Albert R."/>
            <person name="Binder M."/>
            <person name="Bloem J."/>
            <person name="Labutti K."/>
            <person name="Salamov A."/>
            <person name="Andreopoulos B."/>
            <person name="Baker S.E."/>
            <person name="Barry K."/>
            <person name="Bills G."/>
            <person name="Bluhm B.H."/>
            <person name="Cannon C."/>
            <person name="Castanera R."/>
            <person name="Culley D.E."/>
            <person name="Daum C."/>
            <person name="Ezra D."/>
            <person name="Gonzalez J.B."/>
            <person name="Henrissat B."/>
            <person name="Kuo A."/>
            <person name="Liang C."/>
            <person name="Lipzen A."/>
            <person name="Lutzoni F."/>
            <person name="Magnuson J."/>
            <person name="Mondo S."/>
            <person name="Nolan M."/>
            <person name="Ohm R."/>
            <person name="Pangilinan J."/>
            <person name="Park H.-J."/>
            <person name="Ramirez L."/>
            <person name="Alfaro M."/>
            <person name="Sun H."/>
            <person name="Tritt A."/>
            <person name="Yoshinaga Y."/>
            <person name="Zwiers L.-H."/>
            <person name="Turgeon B.G."/>
            <person name="Goodwin S.B."/>
            <person name="Spatafora J.W."/>
            <person name="Crous P.W."/>
            <person name="Grigoriev I.V."/>
        </authorList>
    </citation>
    <scope>NUCLEOTIDE SEQUENCE</scope>
    <source>
        <strain evidence="10">CBS 342.82</strain>
    </source>
</reference>
<evidence type="ECO:0000256" key="5">
    <source>
        <dbReference type="ARBA" id="ARBA00022989"/>
    </source>
</evidence>
<dbReference type="PIRSF" id="PIRSF006060">
    <property type="entry name" value="AA_transporter"/>
    <property type="match status" value="1"/>
</dbReference>
<name>A0A6J3MF00_9PEZI</name>